<dbReference type="RefSeq" id="WP_143897248.1">
    <property type="nucleotide sequence ID" value="NZ_CP041666.1"/>
</dbReference>
<dbReference type="CDD" id="cd06261">
    <property type="entry name" value="TM_PBP2"/>
    <property type="match status" value="1"/>
</dbReference>
<dbReference type="Gene3D" id="1.10.3720.10">
    <property type="entry name" value="MetI-like"/>
    <property type="match status" value="1"/>
</dbReference>
<evidence type="ECO:0000313" key="10">
    <source>
        <dbReference type="Proteomes" id="UP000315215"/>
    </source>
</evidence>
<evidence type="ECO:0000256" key="2">
    <source>
        <dbReference type="ARBA" id="ARBA00022448"/>
    </source>
</evidence>
<dbReference type="EMBL" id="CP041666">
    <property type="protein sequence ID" value="QDP42221.1"/>
    <property type="molecule type" value="Genomic_DNA"/>
</dbReference>
<dbReference type="PROSITE" id="PS50928">
    <property type="entry name" value="ABC_TM1"/>
    <property type="match status" value="1"/>
</dbReference>
<feature type="transmembrane region" description="Helical" evidence="7">
    <location>
        <begin position="247"/>
        <end position="266"/>
    </location>
</feature>
<evidence type="ECO:0000256" key="6">
    <source>
        <dbReference type="ARBA" id="ARBA00023136"/>
    </source>
</evidence>
<proteinExistence type="inferred from homology"/>
<sequence>MIPLTLFWFYPMLNSFLISLTDWDYISPTYNIVWLDNYMNLIRDPIFHEVLWNTLYFTLGTVIPTIVGGLLLALLVLKNQQGMGMFRTILFSPWVTPTVAVAIVWSWIFEPETGIANWVLSFFGLPGLEWTGSSTWAMPAVIIVTVWKGLGWAMIFYLNALKRIPTDLFEAASIDGAGGFQKFFRVTVPLVSPTTFFLSIISTVQALEAYDQIQVMTQGGPAGSTRTLLYLFYQAAFEEFNMGKATAVATVIILITSILSIIQFGLSRKWVHYQ</sequence>
<evidence type="ECO:0000256" key="1">
    <source>
        <dbReference type="ARBA" id="ARBA00004651"/>
    </source>
</evidence>
<dbReference type="OrthoDB" id="9809173at2"/>
<protein>
    <submittedName>
        <fullName evidence="9">Sugar ABC transporter permease</fullName>
    </submittedName>
</protein>
<dbReference type="GO" id="GO:0055085">
    <property type="term" value="P:transmembrane transport"/>
    <property type="evidence" value="ECO:0007669"/>
    <property type="project" value="InterPro"/>
</dbReference>
<organism evidence="9 10">
    <name type="scientific">Radiobacillus deserti</name>
    <dbReference type="NCBI Taxonomy" id="2594883"/>
    <lineage>
        <taxon>Bacteria</taxon>
        <taxon>Bacillati</taxon>
        <taxon>Bacillota</taxon>
        <taxon>Bacilli</taxon>
        <taxon>Bacillales</taxon>
        <taxon>Bacillaceae</taxon>
        <taxon>Radiobacillus</taxon>
    </lineage>
</organism>
<dbReference type="Proteomes" id="UP000315215">
    <property type="component" value="Chromosome"/>
</dbReference>
<dbReference type="Pfam" id="PF00528">
    <property type="entry name" value="BPD_transp_1"/>
    <property type="match status" value="1"/>
</dbReference>
<dbReference type="InterPro" id="IPR000515">
    <property type="entry name" value="MetI-like"/>
</dbReference>
<evidence type="ECO:0000313" key="9">
    <source>
        <dbReference type="EMBL" id="QDP42221.1"/>
    </source>
</evidence>
<comment type="subcellular location">
    <subcellularLocation>
        <location evidence="1 7">Cell membrane</location>
        <topology evidence="1 7">Multi-pass membrane protein</topology>
    </subcellularLocation>
</comment>
<name>A0A516KLF1_9BACI</name>
<keyword evidence="3" id="KW-1003">Cell membrane</keyword>
<feature type="domain" description="ABC transmembrane type-1" evidence="8">
    <location>
        <begin position="51"/>
        <end position="263"/>
    </location>
</feature>
<reference evidence="9 10" key="1">
    <citation type="submission" date="2019-07" db="EMBL/GenBank/DDBJ databases">
        <authorList>
            <person name="Li J."/>
        </authorList>
    </citation>
    <scope>NUCLEOTIDE SEQUENCE [LARGE SCALE GENOMIC DNA]</scope>
    <source>
        <strain evidence="9 10">TKL69</strain>
    </source>
</reference>
<evidence type="ECO:0000256" key="3">
    <source>
        <dbReference type="ARBA" id="ARBA00022475"/>
    </source>
</evidence>
<evidence type="ECO:0000256" key="5">
    <source>
        <dbReference type="ARBA" id="ARBA00022989"/>
    </source>
</evidence>
<dbReference type="GO" id="GO:0005886">
    <property type="term" value="C:plasma membrane"/>
    <property type="evidence" value="ECO:0007669"/>
    <property type="project" value="UniProtKB-SubCell"/>
</dbReference>
<keyword evidence="2 7" id="KW-0813">Transport</keyword>
<comment type="similarity">
    <text evidence="7">Belongs to the binding-protein-dependent transport system permease family.</text>
</comment>
<feature type="transmembrane region" description="Helical" evidence="7">
    <location>
        <begin position="136"/>
        <end position="158"/>
    </location>
</feature>
<keyword evidence="5 7" id="KW-1133">Transmembrane helix</keyword>
<keyword evidence="4 7" id="KW-0812">Transmembrane</keyword>
<dbReference type="SUPFAM" id="SSF161098">
    <property type="entry name" value="MetI-like"/>
    <property type="match status" value="1"/>
</dbReference>
<accession>A0A516KLF1</accession>
<dbReference type="KEGG" id="aqt:FN924_15375"/>
<dbReference type="InterPro" id="IPR035906">
    <property type="entry name" value="MetI-like_sf"/>
</dbReference>
<evidence type="ECO:0000256" key="4">
    <source>
        <dbReference type="ARBA" id="ARBA00022692"/>
    </source>
</evidence>
<keyword evidence="10" id="KW-1185">Reference proteome</keyword>
<dbReference type="PANTHER" id="PTHR30193">
    <property type="entry name" value="ABC TRANSPORTER PERMEASE PROTEIN"/>
    <property type="match status" value="1"/>
</dbReference>
<feature type="transmembrane region" description="Helical" evidence="7">
    <location>
        <begin position="55"/>
        <end position="77"/>
    </location>
</feature>
<evidence type="ECO:0000259" key="8">
    <source>
        <dbReference type="PROSITE" id="PS50928"/>
    </source>
</evidence>
<dbReference type="InterPro" id="IPR051393">
    <property type="entry name" value="ABC_transporter_permease"/>
</dbReference>
<feature type="transmembrane region" description="Helical" evidence="7">
    <location>
        <begin position="89"/>
        <end position="108"/>
    </location>
</feature>
<gene>
    <name evidence="9" type="ORF">FN924_15375</name>
</gene>
<keyword evidence="6 7" id="KW-0472">Membrane</keyword>
<dbReference type="AlphaFoldDB" id="A0A516KLF1"/>
<dbReference type="PANTHER" id="PTHR30193:SF37">
    <property type="entry name" value="INNER MEMBRANE ABC TRANSPORTER PERMEASE PROTEIN YCJO"/>
    <property type="match status" value="1"/>
</dbReference>
<evidence type="ECO:0000256" key="7">
    <source>
        <dbReference type="RuleBase" id="RU363032"/>
    </source>
</evidence>